<evidence type="ECO:0000259" key="3">
    <source>
        <dbReference type="Pfam" id="PF00561"/>
    </source>
</evidence>
<feature type="signal peptide" evidence="2">
    <location>
        <begin position="1"/>
        <end position="35"/>
    </location>
</feature>
<feature type="chain" id="PRO_5022178128" evidence="2">
    <location>
        <begin position="36"/>
        <end position="362"/>
    </location>
</feature>
<keyword evidence="5" id="KW-1185">Reference proteome</keyword>
<gene>
    <name evidence="4" type="ORF">SAE02_19000</name>
</gene>
<dbReference type="GO" id="GO:0016787">
    <property type="term" value="F:hydrolase activity"/>
    <property type="evidence" value="ECO:0007669"/>
    <property type="project" value="UniProtKB-KW"/>
</dbReference>
<dbReference type="AlphaFoldDB" id="A0A512DMP5"/>
<dbReference type="InterPro" id="IPR000639">
    <property type="entry name" value="Epox_hydrolase-like"/>
</dbReference>
<reference evidence="4 5" key="1">
    <citation type="submission" date="2019-07" db="EMBL/GenBank/DDBJ databases">
        <title>Whole genome shotgun sequence of Skermanella aerolata NBRC 106429.</title>
        <authorList>
            <person name="Hosoyama A."/>
            <person name="Uohara A."/>
            <person name="Ohji S."/>
            <person name="Ichikawa N."/>
        </authorList>
    </citation>
    <scope>NUCLEOTIDE SEQUENCE [LARGE SCALE GENOMIC DNA]</scope>
    <source>
        <strain evidence="4 5">NBRC 106429</strain>
    </source>
</reference>
<feature type="domain" description="AB hydrolase-1" evidence="3">
    <location>
        <begin position="67"/>
        <end position="344"/>
    </location>
</feature>
<dbReference type="PROSITE" id="PS51318">
    <property type="entry name" value="TAT"/>
    <property type="match status" value="1"/>
</dbReference>
<dbReference type="Proteomes" id="UP000321523">
    <property type="component" value="Unassembled WGS sequence"/>
</dbReference>
<keyword evidence="1 4" id="KW-0378">Hydrolase</keyword>
<evidence type="ECO:0000313" key="4">
    <source>
        <dbReference type="EMBL" id="GEO37752.1"/>
    </source>
</evidence>
<dbReference type="Gene3D" id="3.40.50.1820">
    <property type="entry name" value="alpha/beta hydrolase"/>
    <property type="match status" value="1"/>
</dbReference>
<name>A0A512DMP5_9PROT</name>
<keyword evidence="2" id="KW-0732">Signal</keyword>
<evidence type="ECO:0000256" key="2">
    <source>
        <dbReference type="SAM" id="SignalP"/>
    </source>
</evidence>
<dbReference type="InterPro" id="IPR000073">
    <property type="entry name" value="AB_hydrolase_1"/>
</dbReference>
<accession>A0A512DMP5</accession>
<proteinExistence type="predicted"/>
<dbReference type="PANTHER" id="PTHR43329">
    <property type="entry name" value="EPOXIDE HYDROLASE"/>
    <property type="match status" value="1"/>
</dbReference>
<dbReference type="InterPro" id="IPR006311">
    <property type="entry name" value="TAT_signal"/>
</dbReference>
<dbReference type="EMBL" id="BJYZ01000007">
    <property type="protein sequence ID" value="GEO37752.1"/>
    <property type="molecule type" value="Genomic_DNA"/>
</dbReference>
<dbReference type="Pfam" id="PF00561">
    <property type="entry name" value="Abhydrolase_1"/>
    <property type="match status" value="1"/>
</dbReference>
<dbReference type="PRINTS" id="PR00412">
    <property type="entry name" value="EPOXHYDRLASE"/>
</dbReference>
<evidence type="ECO:0000256" key="1">
    <source>
        <dbReference type="ARBA" id="ARBA00022801"/>
    </source>
</evidence>
<evidence type="ECO:0000313" key="5">
    <source>
        <dbReference type="Proteomes" id="UP000321523"/>
    </source>
</evidence>
<sequence>MMDDTTRAVWHPSRRELLKASAVLGLGLSMPSALAAVPDPADRFPVRQAQVQANGAGFHVIEQGRGPAVLFCHGFPDTAETWRSQMRAVAEAGYRAVALDMRGYGGSYAPAEANLYSSLHIAGDLVGVLDALGIQSAVLVGHDWGADHAWRAMLMRPDRFRAMVSLSIPYLPRGEISHWDSLRRQGMEGRSYYFDMLKQDAEARFAPARTTIPSVLYWLSASPPPETRWDPSDPARHMLRPSPVAVPDWADPDYVRHTIRTFERTGFRGGLNYYRALQTTFDLTPAFKGAVIRQPALYIYGAADGLSGMFHPTPPTTEELRRVMPGLVDHIELENTGHWIQHEAASRVNVELIKFLETIGSP</sequence>
<comment type="caution">
    <text evidence="4">The sequence shown here is derived from an EMBL/GenBank/DDBJ whole genome shotgun (WGS) entry which is preliminary data.</text>
</comment>
<dbReference type="InterPro" id="IPR029058">
    <property type="entry name" value="AB_hydrolase_fold"/>
</dbReference>
<dbReference type="RefSeq" id="WP_211099218.1">
    <property type="nucleotide sequence ID" value="NZ_BJYZ01000007.1"/>
</dbReference>
<dbReference type="SUPFAM" id="SSF53474">
    <property type="entry name" value="alpha/beta-Hydrolases"/>
    <property type="match status" value="1"/>
</dbReference>
<protein>
    <submittedName>
        <fullName evidence="4">Epoxide hydrolase</fullName>
    </submittedName>
</protein>
<organism evidence="4 5">
    <name type="scientific">Skermanella aerolata</name>
    <dbReference type="NCBI Taxonomy" id="393310"/>
    <lineage>
        <taxon>Bacteria</taxon>
        <taxon>Pseudomonadati</taxon>
        <taxon>Pseudomonadota</taxon>
        <taxon>Alphaproteobacteria</taxon>
        <taxon>Rhodospirillales</taxon>
        <taxon>Azospirillaceae</taxon>
        <taxon>Skermanella</taxon>
    </lineage>
</organism>